<feature type="region of interest" description="Disordered" evidence="1">
    <location>
        <begin position="79"/>
        <end position="102"/>
    </location>
</feature>
<evidence type="ECO:0000313" key="3">
    <source>
        <dbReference type="EMBL" id="KFI71828.1"/>
    </source>
</evidence>
<comment type="caution">
    <text evidence="3">The sequence shown here is derived from an EMBL/GenBank/DDBJ whole genome shotgun (WGS) entry which is preliminary data.</text>
</comment>
<dbReference type="eggNOG" id="COG0584">
    <property type="taxonomic scope" value="Bacteria"/>
</dbReference>
<dbReference type="PROSITE" id="PS51704">
    <property type="entry name" value="GP_PDE"/>
    <property type="match status" value="1"/>
</dbReference>
<dbReference type="PANTHER" id="PTHR46211">
    <property type="entry name" value="GLYCEROPHOSPHORYL DIESTER PHOSPHODIESTERASE"/>
    <property type="match status" value="1"/>
</dbReference>
<dbReference type="GO" id="GO:0008081">
    <property type="term" value="F:phosphoric diester hydrolase activity"/>
    <property type="evidence" value="ECO:0007669"/>
    <property type="project" value="InterPro"/>
</dbReference>
<proteinExistence type="predicted"/>
<dbReference type="Proteomes" id="UP000029014">
    <property type="component" value="Unassembled WGS sequence"/>
</dbReference>
<dbReference type="GO" id="GO:0006629">
    <property type="term" value="P:lipid metabolic process"/>
    <property type="evidence" value="ECO:0007669"/>
    <property type="project" value="InterPro"/>
</dbReference>
<dbReference type="InterPro" id="IPR017946">
    <property type="entry name" value="PLC-like_Pdiesterase_TIM-brl"/>
</dbReference>
<accession>A0A087BLC8</accession>
<dbReference type="EMBL" id="JGZD01000012">
    <property type="protein sequence ID" value="KFI71828.1"/>
    <property type="molecule type" value="Genomic_DNA"/>
</dbReference>
<dbReference type="PANTHER" id="PTHR46211:SF14">
    <property type="entry name" value="GLYCEROPHOSPHODIESTER PHOSPHODIESTERASE"/>
    <property type="match status" value="1"/>
</dbReference>
<reference evidence="3 4" key="1">
    <citation type="submission" date="2014-03" db="EMBL/GenBank/DDBJ databases">
        <title>Genomics of Bifidobacteria.</title>
        <authorList>
            <person name="Ventura M."/>
            <person name="Milani C."/>
            <person name="Lugli G.A."/>
        </authorList>
    </citation>
    <scope>NUCLEOTIDE SEQUENCE [LARGE SCALE GENOMIC DNA]</scope>
    <source>
        <strain evidence="3 4">LMG 11592</strain>
    </source>
</reference>
<name>A0A087BLC8_9BIFI</name>
<sequence length="232" mass="24758">MELLSVVAALAVLVLCMSTGVDAVLAQASGITRIPLIVAHRGGQERFPAGSLDSFLGAAAEGYPVEMDLRTLDDGGIAISHDSTTGETTEDSDDAPVSSLSTDDWTSMCLRYDSERCFHAVTFGQVLDALPGNALLVVENKQDEVDLERLERILAARSLTSSTLIESLDFGEVTQASVDGIITDYPRTMTRLLSAQASADDSAGVPQLRLSAAELQSRIRRRLPHDDAHGSL</sequence>
<evidence type="ECO:0000313" key="4">
    <source>
        <dbReference type="Proteomes" id="UP000029014"/>
    </source>
</evidence>
<dbReference type="Gene3D" id="3.20.20.190">
    <property type="entry name" value="Phosphatidylinositol (PI) phosphodiesterase"/>
    <property type="match status" value="1"/>
</dbReference>
<evidence type="ECO:0000256" key="1">
    <source>
        <dbReference type="SAM" id="MobiDB-lite"/>
    </source>
</evidence>
<evidence type="ECO:0000259" key="2">
    <source>
        <dbReference type="PROSITE" id="PS51704"/>
    </source>
</evidence>
<dbReference type="InterPro" id="IPR030395">
    <property type="entry name" value="GP_PDE_dom"/>
</dbReference>
<feature type="domain" description="GP-PDE" evidence="2">
    <location>
        <begin position="35"/>
        <end position="232"/>
    </location>
</feature>
<dbReference type="STRING" id="1693.BMIN_1494"/>
<organism evidence="3 4">
    <name type="scientific">Bifidobacterium minimum</name>
    <dbReference type="NCBI Taxonomy" id="1693"/>
    <lineage>
        <taxon>Bacteria</taxon>
        <taxon>Bacillati</taxon>
        <taxon>Actinomycetota</taxon>
        <taxon>Actinomycetes</taxon>
        <taxon>Bifidobacteriales</taxon>
        <taxon>Bifidobacteriaceae</taxon>
        <taxon>Bifidobacterium</taxon>
    </lineage>
</organism>
<dbReference type="AlphaFoldDB" id="A0A087BLC8"/>
<protein>
    <submittedName>
        <fullName evidence="3">Glycerophosphodiester phosphodiesterase</fullName>
    </submittedName>
</protein>
<dbReference type="SUPFAM" id="SSF51695">
    <property type="entry name" value="PLC-like phosphodiesterases"/>
    <property type="match status" value="1"/>
</dbReference>
<keyword evidence="4" id="KW-1185">Reference proteome</keyword>
<gene>
    <name evidence="3" type="ORF">BMIN_1494</name>
</gene>
<dbReference type="Pfam" id="PF03009">
    <property type="entry name" value="GDPD"/>
    <property type="match status" value="1"/>
</dbReference>